<dbReference type="EMBL" id="CM004473">
    <property type="protein sequence ID" value="OCT82871.1"/>
    <property type="molecule type" value="Genomic_DNA"/>
</dbReference>
<name>A0A974D269_XENLA</name>
<proteinExistence type="predicted"/>
<reference evidence="2" key="1">
    <citation type="journal article" date="2016" name="Nature">
        <title>Genome evolution in the allotetraploid frog Xenopus laevis.</title>
        <authorList>
            <person name="Session A.M."/>
            <person name="Uno Y."/>
            <person name="Kwon T."/>
            <person name="Chapman J.A."/>
            <person name="Toyoda A."/>
            <person name="Takahashi S."/>
            <person name="Fukui A."/>
            <person name="Hikosaka A."/>
            <person name="Suzuki A."/>
            <person name="Kondo M."/>
            <person name="van Heeringen S.J."/>
            <person name="Quigley I."/>
            <person name="Heinz S."/>
            <person name="Ogino H."/>
            <person name="Ochi H."/>
            <person name="Hellsten U."/>
            <person name="Lyons J.B."/>
            <person name="Simakov O."/>
            <person name="Putnam N."/>
            <person name="Stites J."/>
            <person name="Kuroki Y."/>
            <person name="Tanaka T."/>
            <person name="Michiue T."/>
            <person name="Watanabe M."/>
            <person name="Bogdanovic O."/>
            <person name="Lister R."/>
            <person name="Georgiou G."/>
            <person name="Paranjpe S.S."/>
            <person name="van Kruijsbergen I."/>
            <person name="Shu S."/>
            <person name="Carlson J."/>
            <person name="Kinoshita T."/>
            <person name="Ohta Y."/>
            <person name="Mawaribuchi S."/>
            <person name="Jenkins J."/>
            <person name="Grimwood J."/>
            <person name="Schmutz J."/>
            <person name="Mitros T."/>
            <person name="Mozaffari S.V."/>
            <person name="Suzuki Y."/>
            <person name="Haramoto Y."/>
            <person name="Yamamoto T.S."/>
            <person name="Takagi C."/>
            <person name="Heald R."/>
            <person name="Miller K."/>
            <person name="Haudenschild C."/>
            <person name="Kitzman J."/>
            <person name="Nakayama T."/>
            <person name="Izutsu Y."/>
            <person name="Robert J."/>
            <person name="Fortriede J."/>
            <person name="Burns K."/>
            <person name="Lotay V."/>
            <person name="Karimi K."/>
            <person name="Yasuoka Y."/>
            <person name="Dichmann D.S."/>
            <person name="Flajnik M.F."/>
            <person name="Houston D.W."/>
            <person name="Shendure J."/>
            <person name="DuPasquier L."/>
            <person name="Vize P.D."/>
            <person name="Zorn A.M."/>
            <person name="Ito M."/>
            <person name="Marcotte E.M."/>
            <person name="Wallingford J.B."/>
            <person name="Ito Y."/>
            <person name="Asashima M."/>
            <person name="Ueno N."/>
            <person name="Matsuda Y."/>
            <person name="Veenstra G.J."/>
            <person name="Fujiyama A."/>
            <person name="Harland R.M."/>
            <person name="Taira M."/>
            <person name="Rokhsar D.S."/>
        </authorList>
    </citation>
    <scope>NUCLEOTIDE SEQUENCE [LARGE SCALE GENOMIC DNA]</scope>
    <source>
        <strain evidence="2">J</strain>
    </source>
</reference>
<sequence length="78" mass="9154">MSYTDGSHAMCCNYQLLKAVMTRVRLTKLIRASLCWQAQEYKFDTLDSKEFVLRGIRTAGNHINTYCSYMHIYLCFTK</sequence>
<accession>A0A974D269</accession>
<evidence type="ECO:0000313" key="1">
    <source>
        <dbReference type="EMBL" id="OCT82871.1"/>
    </source>
</evidence>
<evidence type="ECO:0000313" key="2">
    <source>
        <dbReference type="Proteomes" id="UP000694892"/>
    </source>
</evidence>
<dbReference type="Proteomes" id="UP000694892">
    <property type="component" value="Chromosome 4S"/>
</dbReference>
<protein>
    <submittedName>
        <fullName evidence="1">Uncharacterized protein</fullName>
    </submittedName>
</protein>
<gene>
    <name evidence="1" type="ORF">XELAEV_18025406mg</name>
</gene>
<organism evidence="1 2">
    <name type="scientific">Xenopus laevis</name>
    <name type="common">African clawed frog</name>
    <dbReference type="NCBI Taxonomy" id="8355"/>
    <lineage>
        <taxon>Eukaryota</taxon>
        <taxon>Metazoa</taxon>
        <taxon>Chordata</taxon>
        <taxon>Craniata</taxon>
        <taxon>Vertebrata</taxon>
        <taxon>Euteleostomi</taxon>
        <taxon>Amphibia</taxon>
        <taxon>Batrachia</taxon>
        <taxon>Anura</taxon>
        <taxon>Pipoidea</taxon>
        <taxon>Pipidae</taxon>
        <taxon>Xenopodinae</taxon>
        <taxon>Xenopus</taxon>
        <taxon>Xenopus</taxon>
    </lineage>
</organism>
<dbReference type="AlphaFoldDB" id="A0A974D269"/>